<dbReference type="AlphaFoldDB" id="A0A8S2Z9S9"/>
<accession>A0A8S2Z9S9</accession>
<dbReference type="InterPro" id="IPR019734">
    <property type="entry name" value="TPR_rpt"/>
</dbReference>
<feature type="repeat" description="TPR" evidence="3">
    <location>
        <begin position="502"/>
        <end position="535"/>
    </location>
</feature>
<dbReference type="SUPFAM" id="SSF56399">
    <property type="entry name" value="ADP-ribosylation"/>
    <property type="match status" value="1"/>
</dbReference>
<dbReference type="PANTHER" id="PTHR45641">
    <property type="entry name" value="TETRATRICOPEPTIDE REPEAT PROTEIN (AFU_ORTHOLOGUE AFUA_6G03870)"/>
    <property type="match status" value="1"/>
</dbReference>
<dbReference type="Gene3D" id="3.90.176.10">
    <property type="entry name" value="Toxin ADP-ribosyltransferase, Chain A, domain 1"/>
    <property type="match status" value="1"/>
</dbReference>
<dbReference type="Proteomes" id="UP000681720">
    <property type="component" value="Unassembled WGS sequence"/>
</dbReference>
<evidence type="ECO:0000313" key="5">
    <source>
        <dbReference type="Proteomes" id="UP000681720"/>
    </source>
</evidence>
<organism evidence="4 5">
    <name type="scientific">Rotaria magnacalcarata</name>
    <dbReference type="NCBI Taxonomy" id="392030"/>
    <lineage>
        <taxon>Eukaryota</taxon>
        <taxon>Metazoa</taxon>
        <taxon>Spiralia</taxon>
        <taxon>Gnathifera</taxon>
        <taxon>Rotifera</taxon>
        <taxon>Eurotatoria</taxon>
        <taxon>Bdelloidea</taxon>
        <taxon>Philodinida</taxon>
        <taxon>Philodinidae</taxon>
        <taxon>Rotaria</taxon>
    </lineage>
</organism>
<keyword evidence="2 3" id="KW-0802">TPR repeat</keyword>
<dbReference type="Gene3D" id="1.25.40.10">
    <property type="entry name" value="Tetratricopeptide repeat domain"/>
    <property type="match status" value="1"/>
</dbReference>
<dbReference type="SMART" id="SM00028">
    <property type="entry name" value="TPR"/>
    <property type="match status" value="1"/>
</dbReference>
<dbReference type="InterPro" id="IPR011990">
    <property type="entry name" value="TPR-like_helical_dom_sf"/>
</dbReference>
<name>A0A8S2Z9S9_9BILA</name>
<dbReference type="EMBL" id="CAJOBJ010104039">
    <property type="protein sequence ID" value="CAF4600790.1"/>
    <property type="molecule type" value="Genomic_DNA"/>
</dbReference>
<evidence type="ECO:0000256" key="1">
    <source>
        <dbReference type="ARBA" id="ARBA00022737"/>
    </source>
</evidence>
<dbReference type="SUPFAM" id="SSF48452">
    <property type="entry name" value="TPR-like"/>
    <property type="match status" value="1"/>
</dbReference>
<dbReference type="PROSITE" id="PS50005">
    <property type="entry name" value="TPR"/>
    <property type="match status" value="1"/>
</dbReference>
<evidence type="ECO:0008006" key="6">
    <source>
        <dbReference type="Google" id="ProtNLM"/>
    </source>
</evidence>
<proteinExistence type="predicted"/>
<keyword evidence="1" id="KW-0677">Repeat</keyword>
<feature type="non-terminal residue" evidence="4">
    <location>
        <position position="546"/>
    </location>
</feature>
<comment type="caution">
    <text evidence="4">The sequence shown here is derived from an EMBL/GenBank/DDBJ whole genome shotgun (WGS) entry which is preliminary data.</text>
</comment>
<reference evidence="4" key="1">
    <citation type="submission" date="2021-02" db="EMBL/GenBank/DDBJ databases">
        <authorList>
            <person name="Nowell W R."/>
        </authorList>
    </citation>
    <scope>NUCLEOTIDE SEQUENCE</scope>
</reference>
<gene>
    <name evidence="4" type="ORF">GIL414_LOCUS38915</name>
</gene>
<dbReference type="PROSITE" id="PS50293">
    <property type="entry name" value="TPR_REGION"/>
    <property type="match status" value="1"/>
</dbReference>
<protein>
    <recommendedName>
        <fullName evidence="6">Tetratricopeptide repeat protein</fullName>
    </recommendedName>
</protein>
<dbReference type="PANTHER" id="PTHR45641:SF19">
    <property type="entry name" value="NEPHROCYSTIN-3"/>
    <property type="match status" value="1"/>
</dbReference>
<dbReference type="Pfam" id="PF13424">
    <property type="entry name" value="TPR_12"/>
    <property type="match status" value="1"/>
</dbReference>
<evidence type="ECO:0000256" key="2">
    <source>
        <dbReference type="ARBA" id="ARBA00022803"/>
    </source>
</evidence>
<sequence length="546" mass="63490">MPRNLETNILTNNGLEDLPDNKEDIQLIWLDKQIGTSPDTRMTEKMLKLLNANTRFYKNENECLQMIENLQGQDILLVVSRIFAHSILPRIHELRAIRGIFIFCEASNLYRCLLGDYSPKIVDIYNDRDSLLKSISKTMRLIEKQNIVFHLFDRKQNSTRDLSRNFTTFLWHSLLIRVLRKMAVDEKEKNDMLDHCTAYYRHNKEEIKKINQFRISYTSDQAIKYYTNNSFLYKLLNRALRTEDVKLLYIFRFFIVDLCSELGKEKEKLTGNEPITLFRGQQMSKEDEDIALGFIPSGNITEHTVKVLFIIKADPKLKTVVFADIMGHSEFSFEEEVLFSLGCAFEVDSCHFDDVRGILCILLIATDNGQELVQTFLTAQNDQLQIYSPTIYFGRLLMNELGQIGTAAEYFYNLLTTLPEDHPDIAEVYNQIGALHYLRAADDVCVRPQIQTFELHKNDFDEVSLVDVSDLPRKEKKKALAMFEKALEIRKKTLVDNDIRIANVMNNIGSIYNDWGEYSRALQYYNQALTIFENLKIENSSFKANV</sequence>
<evidence type="ECO:0000256" key="3">
    <source>
        <dbReference type="PROSITE-ProRule" id="PRU00339"/>
    </source>
</evidence>
<evidence type="ECO:0000313" key="4">
    <source>
        <dbReference type="EMBL" id="CAF4600790.1"/>
    </source>
</evidence>